<dbReference type="InterPro" id="IPR039261">
    <property type="entry name" value="FNR_nucleotide-bd"/>
</dbReference>
<dbReference type="PANTHER" id="PTHR47354:SF8">
    <property type="entry name" value="1,2-PHENYLACETYL-COA EPOXIDASE, SUBUNIT E"/>
    <property type="match status" value="1"/>
</dbReference>
<proteinExistence type="predicted"/>
<dbReference type="SUPFAM" id="SSF54292">
    <property type="entry name" value="2Fe-2S ferredoxin-like"/>
    <property type="match status" value="1"/>
</dbReference>
<dbReference type="PROSITE" id="PS00197">
    <property type="entry name" value="2FE2S_FER_1"/>
    <property type="match status" value="1"/>
</dbReference>
<keyword evidence="12" id="KW-1185">Reference proteome</keyword>
<dbReference type="InterPro" id="IPR017927">
    <property type="entry name" value="FAD-bd_FR_type"/>
</dbReference>
<name>A0A9X2EKU1_9SPHN</name>
<evidence type="ECO:0000259" key="9">
    <source>
        <dbReference type="PROSITE" id="PS51085"/>
    </source>
</evidence>
<evidence type="ECO:0000256" key="2">
    <source>
        <dbReference type="ARBA" id="ARBA00022630"/>
    </source>
</evidence>
<dbReference type="Gene3D" id="3.10.20.30">
    <property type="match status" value="1"/>
</dbReference>
<dbReference type="GO" id="GO:0050660">
    <property type="term" value="F:flavin adenine dinucleotide binding"/>
    <property type="evidence" value="ECO:0007669"/>
    <property type="project" value="TreeGrafter"/>
</dbReference>
<dbReference type="CDD" id="cd06214">
    <property type="entry name" value="PA_degradation_oxidoreductase_like"/>
    <property type="match status" value="1"/>
</dbReference>
<dbReference type="AlphaFoldDB" id="A0A9X2EKU1"/>
<dbReference type="Pfam" id="PF00970">
    <property type="entry name" value="FAD_binding_6"/>
    <property type="match status" value="1"/>
</dbReference>
<dbReference type="Proteomes" id="UP001155128">
    <property type="component" value="Unassembled WGS sequence"/>
</dbReference>
<dbReference type="Gene3D" id="2.40.30.10">
    <property type="entry name" value="Translation factors"/>
    <property type="match status" value="1"/>
</dbReference>
<evidence type="ECO:0000256" key="3">
    <source>
        <dbReference type="ARBA" id="ARBA00022714"/>
    </source>
</evidence>
<gene>
    <name evidence="11" type="ORF">NDO55_05315</name>
</gene>
<dbReference type="InterPro" id="IPR036010">
    <property type="entry name" value="2Fe-2S_ferredoxin-like_sf"/>
</dbReference>
<dbReference type="PROSITE" id="PS51085">
    <property type="entry name" value="2FE2S_FER_2"/>
    <property type="match status" value="1"/>
</dbReference>
<dbReference type="GO" id="GO:0016491">
    <property type="term" value="F:oxidoreductase activity"/>
    <property type="evidence" value="ECO:0007669"/>
    <property type="project" value="UniProtKB-KW"/>
</dbReference>
<protein>
    <submittedName>
        <fullName evidence="11">Ferredoxin--NADP reductase</fullName>
    </submittedName>
</protein>
<accession>A0A9X2EKU1</accession>
<reference evidence="11" key="1">
    <citation type="submission" date="2022-06" db="EMBL/GenBank/DDBJ databases">
        <title>Sphingomicrobium sedimins sp. nov., a marine bacterium isolated from tidal flat.</title>
        <authorList>
            <person name="Kim C.-H."/>
            <person name="Yoo Y."/>
            <person name="Kim J.-J."/>
        </authorList>
    </citation>
    <scope>NUCLEOTIDE SEQUENCE</scope>
    <source>
        <strain evidence="11">GRR-S6-50</strain>
    </source>
</reference>
<dbReference type="GO" id="GO:0051537">
    <property type="term" value="F:2 iron, 2 sulfur cluster binding"/>
    <property type="evidence" value="ECO:0007669"/>
    <property type="project" value="UniProtKB-KW"/>
</dbReference>
<keyword evidence="6" id="KW-0560">Oxidoreductase</keyword>
<keyword evidence="8" id="KW-0411">Iron-sulfur</keyword>
<feature type="domain" description="2Fe-2S ferredoxin-type" evidence="9">
    <location>
        <begin position="271"/>
        <end position="359"/>
    </location>
</feature>
<evidence type="ECO:0000256" key="1">
    <source>
        <dbReference type="ARBA" id="ARBA00001974"/>
    </source>
</evidence>
<evidence type="ECO:0000256" key="7">
    <source>
        <dbReference type="ARBA" id="ARBA00023004"/>
    </source>
</evidence>
<dbReference type="SUPFAM" id="SSF52343">
    <property type="entry name" value="Ferredoxin reductase-like, C-terminal NADP-linked domain"/>
    <property type="match status" value="1"/>
</dbReference>
<dbReference type="PRINTS" id="PR00406">
    <property type="entry name" value="CYTB5RDTASE"/>
</dbReference>
<dbReference type="InterPro" id="IPR050415">
    <property type="entry name" value="MRET"/>
</dbReference>
<sequence length="359" mass="39271">MSSDHFIALRVAEIVRETEDANSIRFDVPDEHKPLFAFKAGQHLTLKADIDGEEVRRNYSLCVAPHEGQLKVTVKRISGGRFSNWVGDHLSAGDTLEVMPPHGSFTYPFAEDAPPRHYVGFAGGSGITPVMSLIRTALSIEPQASFTLFYGNRDSNSIIFLDGISDLKDRYLSRFQPFHFLSDEEGDVDLFNGMLDRATCDRVIDNLLDDPKGVDAYFICGPGPMMDAAEASLLEHGIDKERIHIERFTASTPSAAEAQKVEAAKAEAAGHTFWVNLDGRARKVEFNGENMLDSAREAGLPAPYACKAGVCATCRAKVVTGSVEQGARYGLTDEEIEAGYILTCQSVPVGDDVRVDYDA</sequence>
<dbReference type="Pfam" id="PF00111">
    <property type="entry name" value="Fer2"/>
    <property type="match status" value="1"/>
</dbReference>
<evidence type="ECO:0000313" key="11">
    <source>
        <dbReference type="EMBL" id="MCM8557237.1"/>
    </source>
</evidence>
<dbReference type="InterPro" id="IPR001041">
    <property type="entry name" value="2Fe-2S_ferredoxin-type"/>
</dbReference>
<dbReference type="InterPro" id="IPR008333">
    <property type="entry name" value="Cbr1-like_FAD-bd_dom"/>
</dbReference>
<dbReference type="RefSeq" id="WP_252113138.1">
    <property type="nucleotide sequence ID" value="NZ_JAMSHT010000001.1"/>
</dbReference>
<dbReference type="InterPro" id="IPR012675">
    <property type="entry name" value="Beta-grasp_dom_sf"/>
</dbReference>
<dbReference type="InterPro" id="IPR006058">
    <property type="entry name" value="2Fe2S_fd_BS"/>
</dbReference>
<keyword evidence="5" id="KW-0274">FAD</keyword>
<evidence type="ECO:0000256" key="4">
    <source>
        <dbReference type="ARBA" id="ARBA00022723"/>
    </source>
</evidence>
<dbReference type="Gene3D" id="3.40.50.80">
    <property type="entry name" value="Nucleotide-binding domain of ferredoxin-NADP reductase (FNR) module"/>
    <property type="match status" value="1"/>
</dbReference>
<dbReference type="InterPro" id="IPR001433">
    <property type="entry name" value="OxRdtase_FAD/NAD-bd"/>
</dbReference>
<keyword evidence="2" id="KW-0285">Flavoprotein</keyword>
<dbReference type="PANTHER" id="PTHR47354">
    <property type="entry name" value="NADH OXIDOREDUCTASE HCR"/>
    <property type="match status" value="1"/>
</dbReference>
<keyword evidence="4" id="KW-0479">Metal-binding</keyword>
<dbReference type="Pfam" id="PF00175">
    <property type="entry name" value="NAD_binding_1"/>
    <property type="match status" value="1"/>
</dbReference>
<keyword evidence="7" id="KW-0408">Iron</keyword>
<feature type="domain" description="FAD-binding FR-type" evidence="10">
    <location>
        <begin position="4"/>
        <end position="108"/>
    </location>
</feature>
<comment type="cofactor">
    <cofactor evidence="1">
        <name>FAD</name>
        <dbReference type="ChEBI" id="CHEBI:57692"/>
    </cofactor>
</comment>
<evidence type="ECO:0000259" key="10">
    <source>
        <dbReference type="PROSITE" id="PS51384"/>
    </source>
</evidence>
<dbReference type="InterPro" id="IPR017938">
    <property type="entry name" value="Riboflavin_synthase-like_b-brl"/>
</dbReference>
<dbReference type="SUPFAM" id="SSF63380">
    <property type="entry name" value="Riboflavin synthase domain-like"/>
    <property type="match status" value="1"/>
</dbReference>
<evidence type="ECO:0000256" key="6">
    <source>
        <dbReference type="ARBA" id="ARBA00023002"/>
    </source>
</evidence>
<comment type="caution">
    <text evidence="11">The sequence shown here is derived from an EMBL/GenBank/DDBJ whole genome shotgun (WGS) entry which is preliminary data.</text>
</comment>
<dbReference type="GO" id="GO:0046872">
    <property type="term" value="F:metal ion binding"/>
    <property type="evidence" value="ECO:0007669"/>
    <property type="project" value="UniProtKB-KW"/>
</dbReference>
<dbReference type="CDD" id="cd00207">
    <property type="entry name" value="fer2"/>
    <property type="match status" value="1"/>
</dbReference>
<evidence type="ECO:0000313" key="12">
    <source>
        <dbReference type="Proteomes" id="UP001155128"/>
    </source>
</evidence>
<dbReference type="PROSITE" id="PS51384">
    <property type="entry name" value="FAD_FR"/>
    <property type="match status" value="1"/>
</dbReference>
<evidence type="ECO:0000256" key="5">
    <source>
        <dbReference type="ARBA" id="ARBA00022827"/>
    </source>
</evidence>
<dbReference type="EMBL" id="JAMSHT010000001">
    <property type="protein sequence ID" value="MCM8557237.1"/>
    <property type="molecule type" value="Genomic_DNA"/>
</dbReference>
<evidence type="ECO:0000256" key="8">
    <source>
        <dbReference type="ARBA" id="ARBA00023014"/>
    </source>
</evidence>
<keyword evidence="3" id="KW-0001">2Fe-2S</keyword>
<organism evidence="11 12">
    <name type="scientific">Sphingomicrobium sediminis</name>
    <dbReference type="NCBI Taxonomy" id="2950949"/>
    <lineage>
        <taxon>Bacteria</taxon>
        <taxon>Pseudomonadati</taxon>
        <taxon>Pseudomonadota</taxon>
        <taxon>Alphaproteobacteria</taxon>
        <taxon>Sphingomonadales</taxon>
        <taxon>Sphingomonadaceae</taxon>
        <taxon>Sphingomicrobium</taxon>
    </lineage>
</organism>